<dbReference type="InterPro" id="IPR050177">
    <property type="entry name" value="Lipid_A_modif_metabolic_enz"/>
</dbReference>
<evidence type="ECO:0000256" key="1">
    <source>
        <dbReference type="ARBA" id="ARBA00009219"/>
    </source>
</evidence>
<dbReference type="GO" id="GO:0016616">
    <property type="term" value="F:oxidoreductase activity, acting on the CH-OH group of donors, NAD or NADP as acceptor"/>
    <property type="evidence" value="ECO:0007669"/>
    <property type="project" value="InterPro"/>
</dbReference>
<keyword evidence="5" id="KW-1185">Reference proteome</keyword>
<evidence type="ECO:0000256" key="2">
    <source>
        <dbReference type="ARBA" id="ARBA00023002"/>
    </source>
</evidence>
<dbReference type="Gene3D" id="3.40.50.720">
    <property type="entry name" value="NAD(P)-binding Rossmann-like Domain"/>
    <property type="match status" value="1"/>
</dbReference>
<dbReference type="PANTHER" id="PTHR43245">
    <property type="entry name" value="BIFUNCTIONAL POLYMYXIN RESISTANCE PROTEIN ARNA"/>
    <property type="match status" value="1"/>
</dbReference>
<accession>A0A1Y1YSI0</accession>
<dbReference type="InterPro" id="IPR036291">
    <property type="entry name" value="NAD(P)-bd_dom_sf"/>
</dbReference>
<dbReference type="InterPro" id="IPR057326">
    <property type="entry name" value="KR_dom"/>
</dbReference>
<dbReference type="AlphaFoldDB" id="A0A1Y1YSI0"/>
<dbReference type="SMART" id="SM00822">
    <property type="entry name" value="PKS_KR"/>
    <property type="match status" value="1"/>
</dbReference>
<evidence type="ECO:0000313" key="4">
    <source>
        <dbReference type="EMBL" id="ORY00971.1"/>
    </source>
</evidence>
<sequence>METRTPLGTVLITGGAGFLGTHIVHHLLSHNLASHIAILSRSPRTPSNLTSFFPTSTISPSDPRISYHPADLSSVSSLSSAFSAISPDLVFHIAAAKSSAPAREQQRTTILGTQNLLAAAKSCAKTKALVYTGSNTAIHPSGTTCIASEDVAVLWTKYDRICGAYTAYGRAKAIADADVRAANSTDLKTVVLRVPIIHGQGSPMIESVAKSIRQSQQNMQIGGNEKMFEFVYAGNAAIACVEAAKFLISEEHPNKAEVEGTAFHITDGTSMKFWDFWRRCCDVAGKPVEEAKIKVLPFWFLRGFASFGEWVVWLGTLGRSRSGFGVSRAEVDYLDEGIWWDISRAKNMLGYQPEVTIEDGIKRGMEWGMRAVK</sequence>
<comment type="similarity">
    <text evidence="1">Belongs to the 3-beta-HSD family.</text>
</comment>
<name>A0A1Y1YSI0_9PLEO</name>
<feature type="domain" description="Ketoreductase" evidence="3">
    <location>
        <begin position="8"/>
        <end position="180"/>
    </location>
</feature>
<comment type="caution">
    <text evidence="4">The sequence shown here is derived from an EMBL/GenBank/DDBJ whole genome shotgun (WGS) entry which is preliminary data.</text>
</comment>
<evidence type="ECO:0000259" key="3">
    <source>
        <dbReference type="SMART" id="SM00822"/>
    </source>
</evidence>
<protein>
    <submittedName>
        <fullName evidence="4">C-3 sterol dehydrogenase/C-4 decarboxylase</fullName>
    </submittedName>
</protein>
<dbReference type="InterPro" id="IPR002225">
    <property type="entry name" value="3Beta_OHSteriod_DH/Estase"/>
</dbReference>
<gene>
    <name evidence="4" type="ORF">BCR34DRAFT_102086</name>
</gene>
<keyword evidence="2" id="KW-0560">Oxidoreductase</keyword>
<evidence type="ECO:0000313" key="5">
    <source>
        <dbReference type="Proteomes" id="UP000193144"/>
    </source>
</evidence>
<dbReference type="EMBL" id="MCFA01000176">
    <property type="protein sequence ID" value="ORY00971.1"/>
    <property type="molecule type" value="Genomic_DNA"/>
</dbReference>
<dbReference type="Proteomes" id="UP000193144">
    <property type="component" value="Unassembled WGS sequence"/>
</dbReference>
<dbReference type="GO" id="GO:0006694">
    <property type="term" value="P:steroid biosynthetic process"/>
    <property type="evidence" value="ECO:0007669"/>
    <property type="project" value="InterPro"/>
</dbReference>
<dbReference type="OrthoDB" id="10058185at2759"/>
<reference evidence="4 5" key="1">
    <citation type="submission" date="2016-07" db="EMBL/GenBank/DDBJ databases">
        <title>Pervasive Adenine N6-methylation of Active Genes in Fungi.</title>
        <authorList>
            <consortium name="DOE Joint Genome Institute"/>
            <person name="Mondo S.J."/>
            <person name="Dannebaum R.O."/>
            <person name="Kuo R.C."/>
            <person name="Labutti K."/>
            <person name="Haridas S."/>
            <person name="Kuo A."/>
            <person name="Salamov A."/>
            <person name="Ahrendt S.R."/>
            <person name="Lipzen A."/>
            <person name="Sullivan W."/>
            <person name="Andreopoulos W.B."/>
            <person name="Clum A."/>
            <person name="Lindquist E."/>
            <person name="Daum C."/>
            <person name="Ramamoorthy G.K."/>
            <person name="Gryganskyi A."/>
            <person name="Culley D."/>
            <person name="Magnuson J.K."/>
            <person name="James T.Y."/>
            <person name="O'Malley M.A."/>
            <person name="Stajich J.E."/>
            <person name="Spatafora J.W."/>
            <person name="Visel A."/>
            <person name="Grigoriev I.V."/>
        </authorList>
    </citation>
    <scope>NUCLEOTIDE SEQUENCE [LARGE SCALE GENOMIC DNA]</scope>
    <source>
        <strain evidence="4 5">CBS 115471</strain>
    </source>
</reference>
<dbReference type="Pfam" id="PF01073">
    <property type="entry name" value="3Beta_HSD"/>
    <property type="match status" value="1"/>
</dbReference>
<dbReference type="STRING" id="1231657.A0A1Y1YSI0"/>
<dbReference type="SUPFAM" id="SSF51735">
    <property type="entry name" value="NAD(P)-binding Rossmann-fold domains"/>
    <property type="match status" value="1"/>
</dbReference>
<proteinExistence type="inferred from homology"/>
<dbReference type="PANTHER" id="PTHR43245:SF51">
    <property type="entry name" value="SHORT CHAIN DEHYDROGENASE_REDUCTASE FAMILY 42E, MEMBER 2"/>
    <property type="match status" value="1"/>
</dbReference>
<organism evidence="4 5">
    <name type="scientific">Clohesyomyces aquaticus</name>
    <dbReference type="NCBI Taxonomy" id="1231657"/>
    <lineage>
        <taxon>Eukaryota</taxon>
        <taxon>Fungi</taxon>
        <taxon>Dikarya</taxon>
        <taxon>Ascomycota</taxon>
        <taxon>Pezizomycotina</taxon>
        <taxon>Dothideomycetes</taxon>
        <taxon>Pleosporomycetidae</taxon>
        <taxon>Pleosporales</taxon>
        <taxon>Lindgomycetaceae</taxon>
        <taxon>Clohesyomyces</taxon>
    </lineage>
</organism>